<evidence type="ECO:0008006" key="3">
    <source>
        <dbReference type="Google" id="ProtNLM"/>
    </source>
</evidence>
<dbReference type="KEGG" id="apr:Apre_0844"/>
<dbReference type="STRING" id="525919.Apre_0844"/>
<gene>
    <name evidence="1" type="ordered locus">Apre_0844</name>
</gene>
<dbReference type="HOGENOM" id="CLU_1955032_0_0_9"/>
<dbReference type="EMBL" id="CP001708">
    <property type="protein sequence ID" value="ACV28872.1"/>
    <property type="molecule type" value="Genomic_DNA"/>
</dbReference>
<evidence type="ECO:0000313" key="1">
    <source>
        <dbReference type="EMBL" id="ACV28872.1"/>
    </source>
</evidence>
<dbReference type="Proteomes" id="UP000002294">
    <property type="component" value="Chromosome"/>
</dbReference>
<name>C7RHB1_ANAPD</name>
<dbReference type="AlphaFoldDB" id="C7RHB1"/>
<proteinExistence type="predicted"/>
<accession>C7RHB1</accession>
<sequence>MMSLFNFKALVRKYKTGRVLAQIREPDRYDEDNGLAIKGKHKVLQLSNFAIVPLSNNELANDEGGIYSRDDRKLYSYVAMEKGTDICNIQNNGSKKFYKIMEVRDYSDFDEGLFIYVLKRCDRNDDDN</sequence>
<evidence type="ECO:0000313" key="2">
    <source>
        <dbReference type="Proteomes" id="UP000002294"/>
    </source>
</evidence>
<keyword evidence="2" id="KW-1185">Reference proteome</keyword>
<reference evidence="1 2" key="1">
    <citation type="journal article" date="2009" name="Stand. Genomic Sci.">
        <title>Complete genome sequence of Anaerococcus prevotii type strain (PC1).</title>
        <authorList>
            <person name="Labutti K."/>
            <person name="Pukall R."/>
            <person name="Steenblock K."/>
            <person name="Glavina Del Rio T."/>
            <person name="Tice H."/>
            <person name="Copeland A."/>
            <person name="Cheng J.F."/>
            <person name="Lucas S."/>
            <person name="Chen F."/>
            <person name="Nolan M."/>
            <person name="Bruce D."/>
            <person name="Goodwin L."/>
            <person name="Pitluck S."/>
            <person name="Ivanova N."/>
            <person name="Mavromatis K."/>
            <person name="Ovchinnikova G."/>
            <person name="Pati A."/>
            <person name="Chen A."/>
            <person name="Palaniappan K."/>
            <person name="Land M."/>
            <person name="Hauser L."/>
            <person name="Chang Y.J."/>
            <person name="Jeffries C.D."/>
            <person name="Chain P."/>
            <person name="Saunders E."/>
            <person name="Brettin T."/>
            <person name="Detter J.C."/>
            <person name="Han C."/>
            <person name="Goker M."/>
            <person name="Bristow J."/>
            <person name="Eisen J.A."/>
            <person name="Markowitz V."/>
            <person name="Hugenholtz P."/>
            <person name="Kyrpides N.C."/>
            <person name="Klenk H.P."/>
            <person name="Lapidus A."/>
        </authorList>
    </citation>
    <scope>NUCLEOTIDE SEQUENCE [LARGE SCALE GENOMIC DNA]</scope>
    <source>
        <strain evidence="2">ATCC 9321 / DSM 20548 / JCM 6508 / NCTC 11806 / PC1</strain>
    </source>
</reference>
<protein>
    <recommendedName>
        <fullName evidence="3">Phage head-tail adaptor</fullName>
    </recommendedName>
</protein>
<dbReference type="eggNOG" id="ENOG50345EG">
    <property type="taxonomic scope" value="Bacteria"/>
</dbReference>
<organism evidence="1 2">
    <name type="scientific">Anaerococcus prevotii (strain ATCC 9321 / DSM 20548 / JCM 6508 / NCTC 11806 / PC1)</name>
    <name type="common">Peptostreptococcus prevotii</name>
    <name type="synonym">Peptococcus prevotii</name>
    <dbReference type="NCBI Taxonomy" id="525919"/>
    <lineage>
        <taxon>Bacteria</taxon>
        <taxon>Bacillati</taxon>
        <taxon>Bacillota</taxon>
        <taxon>Tissierellia</taxon>
        <taxon>Tissierellales</taxon>
        <taxon>Peptoniphilaceae</taxon>
        <taxon>Anaerococcus</taxon>
    </lineage>
</organism>